<organism evidence="1">
    <name type="scientific">viral metagenome</name>
    <dbReference type="NCBI Taxonomy" id="1070528"/>
    <lineage>
        <taxon>unclassified sequences</taxon>
        <taxon>metagenomes</taxon>
        <taxon>organismal metagenomes</taxon>
    </lineage>
</organism>
<protein>
    <submittedName>
        <fullName evidence="1">Uncharacterized protein</fullName>
    </submittedName>
</protein>
<accession>A0A6C0LI25</accession>
<evidence type="ECO:0000313" key="1">
    <source>
        <dbReference type="EMBL" id="QHU29508.1"/>
    </source>
</evidence>
<dbReference type="AlphaFoldDB" id="A0A6C0LI25"/>
<reference evidence="1" key="1">
    <citation type="journal article" date="2020" name="Nature">
        <title>Giant virus diversity and host interactions through global metagenomics.</title>
        <authorList>
            <person name="Schulz F."/>
            <person name="Roux S."/>
            <person name="Paez-Espino D."/>
            <person name="Jungbluth S."/>
            <person name="Walsh D.A."/>
            <person name="Denef V.J."/>
            <person name="McMahon K.D."/>
            <person name="Konstantinidis K.T."/>
            <person name="Eloe-Fadrosh E.A."/>
            <person name="Kyrpides N.C."/>
            <person name="Woyke T."/>
        </authorList>
    </citation>
    <scope>NUCLEOTIDE SEQUENCE</scope>
    <source>
        <strain evidence="1">GVMAG-M-3300027804-48</strain>
    </source>
</reference>
<sequence>MEGVMKRNKIMLKKYFLALFLLRLFLFNNYSKIIKN</sequence>
<name>A0A6C0LI25_9ZZZZ</name>
<proteinExistence type="predicted"/>
<dbReference type="EMBL" id="MN740490">
    <property type="protein sequence ID" value="QHU29508.1"/>
    <property type="molecule type" value="Genomic_DNA"/>
</dbReference>